<keyword evidence="4" id="KW-1185">Reference proteome</keyword>
<feature type="compositionally biased region" description="Low complexity" evidence="1">
    <location>
        <begin position="199"/>
        <end position="213"/>
    </location>
</feature>
<evidence type="ECO:0000313" key="4">
    <source>
        <dbReference type="Proteomes" id="UP000770015"/>
    </source>
</evidence>
<dbReference type="AlphaFoldDB" id="A0A9P8V7T0"/>
<feature type="compositionally biased region" description="Acidic residues" evidence="1">
    <location>
        <begin position="317"/>
        <end position="326"/>
    </location>
</feature>
<evidence type="ECO:0000313" key="3">
    <source>
        <dbReference type="EMBL" id="KAH6685450.1"/>
    </source>
</evidence>
<feature type="compositionally biased region" description="Low complexity" evidence="1">
    <location>
        <begin position="328"/>
        <end position="349"/>
    </location>
</feature>
<feature type="signal peptide" evidence="2">
    <location>
        <begin position="1"/>
        <end position="24"/>
    </location>
</feature>
<accession>A0A9P8V7T0</accession>
<proteinExistence type="predicted"/>
<gene>
    <name evidence="3" type="ORF">F5X68DRAFT_191951</name>
</gene>
<dbReference type="Proteomes" id="UP000770015">
    <property type="component" value="Unassembled WGS sequence"/>
</dbReference>
<sequence>MSLLHAPRLTALLLILVYFQCVQSSLFCLDGSHPICRDGSLPTDYRDLSARDVAGGSFGDVSSACPPSCSPHHNTCDPTTAPTCIFPDPRVPGARAACACRPGYKANGAGDGNTRSHWRLPVQGQEHRVWVAEGVRCDTLCTSGYGAQSCGEVTLLPADCIGGAGSQGGPGPGSGPDSAGVFGYGQAYDPSYSGGGGASSAPSSTATGTSAAYNEETYPPDDQYGSYGFDDSMEMSSDIPYGTDDGDGSYESSSSTGYENENTDVLTSTYGAENPASTGDDEDNADLPDFPAFTYGEDDPESTGYDTEATGVPAFTDQEDSPDEFGDTSSSSTQDGSSSSSESSPTLTSLGDPDEDEPDTSILADATSGALPPLDSASAPPPPPEKRDLSKRQVRNDTNLIKDAKARGLKMFLESWQTGAVFWAQPLTKVDMSREPCGPFTRSFVDSCKKGVRAQVASCKQMIRDSVATCKNRVRDSINTCKQDVDREIDHCKKSTNNPATKAKCELKRPKKKYNCEKQRTKIPACEAARVDLPFCEFDRMTAGCCEGFRTQARALCAAGVEAKDIARQSQQLQAACSVATAIAKSAVKSYLTGQVVGLLADVQGFQKVQDTVKFVDKAKKARSQWVRWSKGLVAVAEGRLDEGRNALQEIASQVSPDIKDAVAFGQAAEALINQKLDVFLTMSVAVTADIQFIVKESSEIKKLQGVVKSFTELEKAGRECADIVGHFYPDHFNGWDDVKDTRSMEKAIEAYRQWYRNAMAEGTRCIGLVQRVLRVAQA</sequence>
<feature type="compositionally biased region" description="Polar residues" evidence="1">
    <location>
        <begin position="264"/>
        <end position="277"/>
    </location>
</feature>
<dbReference type="EMBL" id="JAGSXJ010000015">
    <property type="protein sequence ID" value="KAH6685450.1"/>
    <property type="molecule type" value="Genomic_DNA"/>
</dbReference>
<feature type="region of interest" description="Disordered" evidence="1">
    <location>
        <begin position="192"/>
        <end position="397"/>
    </location>
</feature>
<name>A0A9P8V7T0_9PEZI</name>
<comment type="caution">
    <text evidence="3">The sequence shown here is derived from an EMBL/GenBank/DDBJ whole genome shotgun (WGS) entry which is preliminary data.</text>
</comment>
<feature type="compositionally biased region" description="Low complexity" evidence="1">
    <location>
        <begin position="249"/>
        <end position="260"/>
    </location>
</feature>
<organism evidence="3 4">
    <name type="scientific">Plectosphaerella plurivora</name>
    <dbReference type="NCBI Taxonomy" id="936078"/>
    <lineage>
        <taxon>Eukaryota</taxon>
        <taxon>Fungi</taxon>
        <taxon>Dikarya</taxon>
        <taxon>Ascomycota</taxon>
        <taxon>Pezizomycotina</taxon>
        <taxon>Sordariomycetes</taxon>
        <taxon>Hypocreomycetidae</taxon>
        <taxon>Glomerellales</taxon>
        <taxon>Plectosphaerellaceae</taxon>
        <taxon>Plectosphaerella</taxon>
    </lineage>
</organism>
<feature type="compositionally biased region" description="Basic and acidic residues" evidence="1">
    <location>
        <begin position="384"/>
        <end position="397"/>
    </location>
</feature>
<feature type="chain" id="PRO_5040461235" evidence="2">
    <location>
        <begin position="25"/>
        <end position="779"/>
    </location>
</feature>
<protein>
    <submittedName>
        <fullName evidence="3">Uncharacterized protein</fullName>
    </submittedName>
</protein>
<evidence type="ECO:0000256" key="1">
    <source>
        <dbReference type="SAM" id="MobiDB-lite"/>
    </source>
</evidence>
<dbReference type="OrthoDB" id="291007at2759"/>
<keyword evidence="2" id="KW-0732">Signal</keyword>
<reference evidence="3" key="1">
    <citation type="journal article" date="2021" name="Nat. Commun.">
        <title>Genetic determinants of endophytism in the Arabidopsis root mycobiome.</title>
        <authorList>
            <person name="Mesny F."/>
            <person name="Miyauchi S."/>
            <person name="Thiergart T."/>
            <person name="Pickel B."/>
            <person name="Atanasova L."/>
            <person name="Karlsson M."/>
            <person name="Huettel B."/>
            <person name="Barry K.W."/>
            <person name="Haridas S."/>
            <person name="Chen C."/>
            <person name="Bauer D."/>
            <person name="Andreopoulos W."/>
            <person name="Pangilinan J."/>
            <person name="LaButti K."/>
            <person name="Riley R."/>
            <person name="Lipzen A."/>
            <person name="Clum A."/>
            <person name="Drula E."/>
            <person name="Henrissat B."/>
            <person name="Kohler A."/>
            <person name="Grigoriev I.V."/>
            <person name="Martin F.M."/>
            <person name="Hacquard S."/>
        </authorList>
    </citation>
    <scope>NUCLEOTIDE SEQUENCE</scope>
    <source>
        <strain evidence="3">MPI-SDFR-AT-0117</strain>
    </source>
</reference>
<evidence type="ECO:0000256" key="2">
    <source>
        <dbReference type="SAM" id="SignalP"/>
    </source>
</evidence>